<feature type="compositionally biased region" description="Basic and acidic residues" evidence="1">
    <location>
        <begin position="296"/>
        <end position="314"/>
    </location>
</feature>
<feature type="compositionally biased region" description="Basic and acidic residues" evidence="1">
    <location>
        <begin position="243"/>
        <end position="254"/>
    </location>
</feature>
<accession>A0AAD7HDW2</accession>
<name>A0AAD7HDW2_9AGAR</name>
<feature type="region of interest" description="Disordered" evidence="1">
    <location>
        <begin position="190"/>
        <end position="470"/>
    </location>
</feature>
<evidence type="ECO:0000256" key="1">
    <source>
        <dbReference type="SAM" id="MobiDB-lite"/>
    </source>
</evidence>
<evidence type="ECO:0000313" key="3">
    <source>
        <dbReference type="Proteomes" id="UP001215598"/>
    </source>
</evidence>
<evidence type="ECO:0000313" key="2">
    <source>
        <dbReference type="EMBL" id="KAJ7718318.1"/>
    </source>
</evidence>
<feature type="compositionally biased region" description="Low complexity" evidence="1">
    <location>
        <begin position="395"/>
        <end position="439"/>
    </location>
</feature>
<protein>
    <submittedName>
        <fullName evidence="2">Uncharacterized protein</fullName>
    </submittedName>
</protein>
<keyword evidence="3" id="KW-1185">Reference proteome</keyword>
<comment type="caution">
    <text evidence="2">The sequence shown here is derived from an EMBL/GenBank/DDBJ whole genome shotgun (WGS) entry which is preliminary data.</text>
</comment>
<feature type="compositionally biased region" description="Low complexity" evidence="1">
    <location>
        <begin position="255"/>
        <end position="264"/>
    </location>
</feature>
<gene>
    <name evidence="2" type="ORF">B0H16DRAFT_1609267</name>
</gene>
<dbReference type="Proteomes" id="UP001215598">
    <property type="component" value="Unassembled WGS sequence"/>
</dbReference>
<feature type="compositionally biased region" description="Low complexity" evidence="1">
    <location>
        <begin position="348"/>
        <end position="358"/>
    </location>
</feature>
<dbReference type="EMBL" id="JARKIB010000266">
    <property type="protein sequence ID" value="KAJ7718318.1"/>
    <property type="molecule type" value="Genomic_DNA"/>
</dbReference>
<dbReference type="AlphaFoldDB" id="A0AAD7HDW2"/>
<sequence>MHESYSTVIAPTVADKWAEERENNLSAPKQPKAGFRAQVARDLFAALPLDEQAEIAARAKEEAATRKTVYQKAMKDPASTAPADRQKCIDALPEFMGPILRGVQEYTGLHAVLIFGGPMPKYNGELRTLHIAHGRNATGAGDTWPQWDRNRFTKHVVDFMTEYLGTAFTPQQSAAASLTPDAALAGAKYTIGPKKKGEDSDSSGSESSDVSEDDDDESDSNSGSGSSDDEDSRPSKKQKKKHPDAGGKGKERARSNTPRSASSSPSPPTPPPNPYRDENGHSHEDRRALAAGRNKALADELKASFVLKHPERVKSVKPAAEKRKRAPRGNKGAEGPVRKSARVAGVNANADAPSAAPAVPRPRPRPTYKGATSSAASGSGGTENMPPDDIPEPPLIDSTPAGTTTTPLVTAPTAPSSPTSIIPPSTPHTTITSPSPSGTNADAAAMATPRASAYATPPPTARQPLLAGPAPPGCPPDAPAWFSGAYAQMTATALGPHFNAVLVAWIRIEAASRYEHANTKLPSKHRPKQVGTWIARGRTKAAETTVRDPRAYAAQWQLWWDELQPVWRTRDEDGVWSVTGGYGESGKEWGALFQWGVNGVLSVVASLYFWGIACADEDSQSLWDSATSDVGWMFEGLAVYYEKWKRKF</sequence>
<feature type="compositionally biased region" description="Basic and acidic residues" evidence="1">
    <location>
        <begin position="275"/>
        <end position="288"/>
    </location>
</feature>
<proteinExistence type="predicted"/>
<feature type="compositionally biased region" description="Pro residues" evidence="1">
    <location>
        <begin position="265"/>
        <end position="274"/>
    </location>
</feature>
<feature type="compositionally biased region" description="Acidic residues" evidence="1">
    <location>
        <begin position="209"/>
        <end position="219"/>
    </location>
</feature>
<reference evidence="2" key="1">
    <citation type="submission" date="2023-03" db="EMBL/GenBank/DDBJ databases">
        <title>Massive genome expansion in bonnet fungi (Mycena s.s.) driven by repeated elements and novel gene families across ecological guilds.</title>
        <authorList>
            <consortium name="Lawrence Berkeley National Laboratory"/>
            <person name="Harder C.B."/>
            <person name="Miyauchi S."/>
            <person name="Viragh M."/>
            <person name="Kuo A."/>
            <person name="Thoen E."/>
            <person name="Andreopoulos B."/>
            <person name="Lu D."/>
            <person name="Skrede I."/>
            <person name="Drula E."/>
            <person name="Henrissat B."/>
            <person name="Morin E."/>
            <person name="Kohler A."/>
            <person name="Barry K."/>
            <person name="LaButti K."/>
            <person name="Morin E."/>
            <person name="Salamov A."/>
            <person name="Lipzen A."/>
            <person name="Mereny Z."/>
            <person name="Hegedus B."/>
            <person name="Baldrian P."/>
            <person name="Stursova M."/>
            <person name="Weitz H."/>
            <person name="Taylor A."/>
            <person name="Grigoriev I.V."/>
            <person name="Nagy L.G."/>
            <person name="Martin F."/>
            <person name="Kauserud H."/>
        </authorList>
    </citation>
    <scope>NUCLEOTIDE SEQUENCE</scope>
    <source>
        <strain evidence="2">CBHHK182m</strain>
    </source>
</reference>
<organism evidence="2 3">
    <name type="scientific">Mycena metata</name>
    <dbReference type="NCBI Taxonomy" id="1033252"/>
    <lineage>
        <taxon>Eukaryota</taxon>
        <taxon>Fungi</taxon>
        <taxon>Dikarya</taxon>
        <taxon>Basidiomycota</taxon>
        <taxon>Agaricomycotina</taxon>
        <taxon>Agaricomycetes</taxon>
        <taxon>Agaricomycetidae</taxon>
        <taxon>Agaricales</taxon>
        <taxon>Marasmiineae</taxon>
        <taxon>Mycenaceae</taxon>
        <taxon>Mycena</taxon>
    </lineage>
</organism>